<dbReference type="Gene3D" id="1.10.340.70">
    <property type="match status" value="2"/>
</dbReference>
<dbReference type="Gene3D" id="3.10.10.10">
    <property type="entry name" value="HIV Type 1 Reverse Transcriptase, subunit A, domain 1"/>
    <property type="match status" value="1"/>
</dbReference>
<dbReference type="CDD" id="cd00024">
    <property type="entry name" value="CD_CSD"/>
    <property type="match status" value="1"/>
</dbReference>
<evidence type="ECO:0000256" key="3">
    <source>
        <dbReference type="ARBA" id="ARBA00022679"/>
    </source>
</evidence>
<feature type="domain" description="Chromo" evidence="19">
    <location>
        <begin position="950"/>
        <end position="1004"/>
    </location>
</feature>
<dbReference type="FunFam" id="3.30.70.270:FF:000026">
    <property type="entry name" value="Transposon Ty3-G Gag-Pol polyprotein"/>
    <property type="match status" value="1"/>
</dbReference>
<evidence type="ECO:0000259" key="19">
    <source>
        <dbReference type="PROSITE" id="PS50013"/>
    </source>
</evidence>
<evidence type="ECO:0000256" key="2">
    <source>
        <dbReference type="ARBA" id="ARBA00022670"/>
    </source>
</evidence>
<dbReference type="PROSITE" id="PS00598">
    <property type="entry name" value="CHROMO_1"/>
    <property type="match status" value="1"/>
</dbReference>
<gene>
    <name evidence="22" type="ORF">RSOLAG1IB_12090</name>
</gene>
<dbReference type="GO" id="GO:0003964">
    <property type="term" value="F:RNA-directed DNA polymerase activity"/>
    <property type="evidence" value="ECO:0007669"/>
    <property type="project" value="UniProtKB-KW"/>
</dbReference>
<dbReference type="Pfam" id="PF00078">
    <property type="entry name" value="RVT_1"/>
    <property type="match status" value="2"/>
</dbReference>
<dbReference type="Pfam" id="PF17917">
    <property type="entry name" value="RT_RNaseH"/>
    <property type="match status" value="1"/>
</dbReference>
<keyword evidence="15" id="KW-0238">DNA-binding</keyword>
<dbReference type="STRING" id="1108050.A0A0B7FHU4"/>
<dbReference type="GO" id="GO:0005634">
    <property type="term" value="C:nucleus"/>
    <property type="evidence" value="ECO:0007669"/>
    <property type="project" value="UniProtKB-SubCell"/>
</dbReference>
<evidence type="ECO:0000256" key="1">
    <source>
        <dbReference type="ARBA" id="ARBA00004123"/>
    </source>
</evidence>
<evidence type="ECO:0000256" key="5">
    <source>
        <dbReference type="ARBA" id="ARBA00022722"/>
    </source>
</evidence>
<dbReference type="InterPro" id="IPR000953">
    <property type="entry name" value="Chromo/chromo_shadow_dom"/>
</dbReference>
<dbReference type="FunFam" id="3.10.20.370:FF:000003">
    <property type="entry name" value="Transposon Tf2-6 polyprotein"/>
    <property type="match status" value="1"/>
</dbReference>
<evidence type="ECO:0000256" key="10">
    <source>
        <dbReference type="ARBA" id="ARBA00022842"/>
    </source>
</evidence>
<evidence type="ECO:0000256" key="11">
    <source>
        <dbReference type="ARBA" id="ARBA00022884"/>
    </source>
</evidence>
<dbReference type="GO" id="GO:0006338">
    <property type="term" value="P:chromatin remodeling"/>
    <property type="evidence" value="ECO:0007669"/>
    <property type="project" value="UniProtKB-ARBA"/>
</dbReference>
<dbReference type="InterPro" id="IPR050951">
    <property type="entry name" value="Retrovirus_Pol_polyprotein"/>
</dbReference>
<keyword evidence="8" id="KW-0255">Endonuclease</keyword>
<feature type="domain" description="Reverse transcriptase" evidence="20">
    <location>
        <begin position="105"/>
        <end position="284"/>
    </location>
</feature>
<evidence type="ECO:0000256" key="9">
    <source>
        <dbReference type="ARBA" id="ARBA00022801"/>
    </source>
</evidence>
<dbReference type="FunFam" id="3.30.70.270:FF:000020">
    <property type="entry name" value="Transposon Tf2-6 polyprotein-like Protein"/>
    <property type="match status" value="1"/>
</dbReference>
<dbReference type="PROSITE" id="PS50013">
    <property type="entry name" value="CHROMO_2"/>
    <property type="match status" value="1"/>
</dbReference>
<dbReference type="PROSITE" id="PS50994">
    <property type="entry name" value="INTEGRASE"/>
    <property type="match status" value="1"/>
</dbReference>
<dbReference type="GO" id="GO:0015074">
    <property type="term" value="P:DNA integration"/>
    <property type="evidence" value="ECO:0007669"/>
    <property type="project" value="UniProtKB-KW"/>
</dbReference>
<evidence type="ECO:0000259" key="20">
    <source>
        <dbReference type="PROSITE" id="PS50878"/>
    </source>
</evidence>
<dbReference type="InterPro" id="IPR043502">
    <property type="entry name" value="DNA/RNA_pol_sf"/>
</dbReference>
<dbReference type="InterPro" id="IPR001584">
    <property type="entry name" value="Integrase_cat-core"/>
</dbReference>
<evidence type="ECO:0000313" key="22">
    <source>
        <dbReference type="EMBL" id="CEL57210.1"/>
    </source>
</evidence>
<keyword evidence="18" id="KW-0511">Multifunctional enzyme</keyword>
<dbReference type="Pfam" id="PF00385">
    <property type="entry name" value="Chromo"/>
    <property type="match status" value="1"/>
</dbReference>
<evidence type="ECO:0000256" key="15">
    <source>
        <dbReference type="ARBA" id="ARBA00023125"/>
    </source>
</evidence>
<dbReference type="InterPro" id="IPR023780">
    <property type="entry name" value="Chromo_domain"/>
</dbReference>
<dbReference type="GO" id="GO:0003677">
    <property type="term" value="F:DNA binding"/>
    <property type="evidence" value="ECO:0007669"/>
    <property type="project" value="UniProtKB-KW"/>
</dbReference>
<evidence type="ECO:0000256" key="6">
    <source>
        <dbReference type="ARBA" id="ARBA00022723"/>
    </source>
</evidence>
<keyword evidence="2" id="KW-0645">Protease</keyword>
<dbReference type="Gene3D" id="3.30.420.10">
    <property type="entry name" value="Ribonuclease H-like superfamily/Ribonuclease H"/>
    <property type="match status" value="1"/>
</dbReference>
<keyword evidence="11" id="KW-0694">RNA-binding</keyword>
<dbReference type="CDD" id="cd01647">
    <property type="entry name" value="RT_LTR"/>
    <property type="match status" value="2"/>
</dbReference>
<evidence type="ECO:0000256" key="18">
    <source>
        <dbReference type="ARBA" id="ARBA00023268"/>
    </source>
</evidence>
<dbReference type="SUPFAM" id="SSF56672">
    <property type="entry name" value="DNA/RNA polymerases"/>
    <property type="match status" value="2"/>
</dbReference>
<evidence type="ECO:0000256" key="7">
    <source>
        <dbReference type="ARBA" id="ARBA00022750"/>
    </source>
</evidence>
<sequence length="1463" mass="168009">MSWLKQHNPTINWDKHSLLFGSPYCSNNCLSKPAILELKGESNIPLPYQEFSRVFSEEESSKLPPHRPYDLEIELLPDAKPRHGPIYSLGPKEDQELKETIEKQLKAGLIRSSKSPMASPILFVKKKNGKLRMCVDYRRLNSMTKKNVYPLPLPQNLIERLMGAKIFTKFDLKAGYNLVRIKEGDEWKTAFKTKYGLFKYLVMPFGLTNAPASFQDMMNSIFINLLDICVIIYLDDILIFSKDKSSHEGHVREVLKRLMENDLFCNIEKCSFHVKKIDYLGFIISEDGVEVDQSKVTAAIQWSSPKNVKNIQEFLGFVNFYRRFIPDFNKIARPLYDLLKKDSVWDWSLAAQNSFDQLKEKLTSAPLLVQPDVTKQFFLECDASDYATGAILSQRNLEGKMRPVAYLSKSLAPAERNYDILDKELLAVIRALKEWRHLLEGSELPIQVLTDHKNLEYFSMSQLLNKRQIRWANFLVDYNFQIIYRPGAQNKKADILSRRYDLVPLEGGVENQVLLKPDLFIASITPDQEINDLIGEAIYEDPRSKEVLDNIKKGSKVQDWELKEGLLWLKGKIFVPKDETIRNLILESRHDALAAGHPGQARTLELISRTYYWSSMKKFVNSYVSHCETCIRAKPTNQLPVGLLKPLQIPERPWEDIAYDMVVGLPSSEGFDAILTVIDRFSKMVHLIPTHSTASAIDIANLFVTYVWKLHGLPRSTVSDRGPTFNAKFLRHLYHRLDIKPTFSTAYHPQTDGQTERIQREVEIFIRMFGNHRQSDWVSLLPLAEFACNNNLPTSTGKSPFQICYGTNPKLSIGQHINNDVPNAEEHADFLEKGYDEVKAALILAQERMKHFYDQRHRDIEPIAVGDKVWLSHQNISTDRPSVKLSHKKLGPYLVLEKIGSHAFKLSLPLTMRIHPVFHINLLQKFHPDPYGRDPSQPPPIITEEGEEEYEVEEILDSKWKGRSKNKKVWYLIKWVGYDAGSNSWEPADNVGNAEEAIQEFHKKFPEALDLCWGYNNVRVKEGDKWKTAFCTKYGLFETLVMPFGLSGAPGAFQAMMNETFQDLLDISVIIYLDDILILSQNPKEHELHVKEVLQQLMDMQLFCKGLKCKFHQTTVEYLGIVVSDKGFSLDKLKIQAVQEWPTPTTVKQVQSFLGFANFVRRFVANFSQIAQPLHNLVKKEVKWQWTDKGEQAFRELQRAIINAPVIVHANPGKPYFLETDASGAALGLVLSQRQEDGCLHPIGYMSESFKGAKQNYDTHNKELLAIIRSFEHWHIYLEGTILPITVFTDHCNLEYWKESCTFNCRHAHWHLLLAGFHFQIMYRPGKQSTKPDALSRCADHLDVPPADQSMLPESVFANVALILPEKEIQARIEKNLDQDESLSEILDHLRNESTAPASIKRAFKDYKLEASLLFYQGRILVPDAGNLREDLLRVYHNSPMAGHPGRQQTLELLSCTYYWPGI</sequence>
<dbReference type="InterPro" id="IPR000477">
    <property type="entry name" value="RT_dom"/>
</dbReference>
<evidence type="ECO:0000256" key="8">
    <source>
        <dbReference type="ARBA" id="ARBA00022759"/>
    </source>
</evidence>
<dbReference type="Proteomes" id="UP000059188">
    <property type="component" value="Unassembled WGS sequence"/>
</dbReference>
<evidence type="ECO:0000256" key="16">
    <source>
        <dbReference type="ARBA" id="ARBA00023172"/>
    </source>
</evidence>
<keyword evidence="16" id="KW-0233">DNA recombination</keyword>
<dbReference type="CDD" id="cd09274">
    <property type="entry name" value="RNase_HI_RT_Ty3"/>
    <property type="match status" value="2"/>
</dbReference>
<evidence type="ECO:0000313" key="23">
    <source>
        <dbReference type="Proteomes" id="UP000059188"/>
    </source>
</evidence>
<name>A0A0B7FHU4_THACB</name>
<dbReference type="InterPro" id="IPR041588">
    <property type="entry name" value="Integrase_H2C2"/>
</dbReference>
<dbReference type="InterPro" id="IPR043128">
    <property type="entry name" value="Rev_trsase/Diguanyl_cyclase"/>
</dbReference>
<keyword evidence="13" id="KW-0695">RNA-directed DNA polymerase</keyword>
<dbReference type="PANTHER" id="PTHR37984">
    <property type="entry name" value="PROTEIN CBG26694"/>
    <property type="match status" value="1"/>
</dbReference>
<dbReference type="Pfam" id="PF24626">
    <property type="entry name" value="SH3_Tf2-1"/>
    <property type="match status" value="1"/>
</dbReference>
<dbReference type="SUPFAM" id="SSF54160">
    <property type="entry name" value="Chromo domain-like"/>
    <property type="match status" value="1"/>
</dbReference>
<dbReference type="SUPFAM" id="SSF53098">
    <property type="entry name" value="Ribonuclease H-like"/>
    <property type="match status" value="1"/>
</dbReference>
<organism evidence="22 23">
    <name type="scientific">Thanatephorus cucumeris (strain AG1-IB / isolate 7/3/14)</name>
    <name type="common">Lettuce bottom rot fungus</name>
    <name type="synonym">Rhizoctonia solani</name>
    <dbReference type="NCBI Taxonomy" id="1108050"/>
    <lineage>
        <taxon>Eukaryota</taxon>
        <taxon>Fungi</taxon>
        <taxon>Dikarya</taxon>
        <taxon>Basidiomycota</taxon>
        <taxon>Agaricomycotina</taxon>
        <taxon>Agaricomycetes</taxon>
        <taxon>Cantharellales</taxon>
        <taxon>Ceratobasidiaceae</taxon>
        <taxon>Rhizoctonia</taxon>
        <taxon>Rhizoctonia solani AG-1</taxon>
    </lineage>
</organism>
<keyword evidence="5" id="KW-0540">Nuclease</keyword>
<dbReference type="FunFam" id="3.30.70.270:FF:000003">
    <property type="entry name" value="Transposon Ty3-G Gag-Pol polyprotein"/>
    <property type="match status" value="1"/>
</dbReference>
<evidence type="ECO:0000256" key="14">
    <source>
        <dbReference type="ARBA" id="ARBA00022932"/>
    </source>
</evidence>
<keyword evidence="4" id="KW-0548">Nucleotidyltransferase</keyword>
<dbReference type="InterPro" id="IPR016197">
    <property type="entry name" value="Chromo-like_dom_sf"/>
</dbReference>
<dbReference type="GO" id="GO:0046872">
    <property type="term" value="F:metal ion binding"/>
    <property type="evidence" value="ECO:0007669"/>
    <property type="project" value="UniProtKB-KW"/>
</dbReference>
<keyword evidence="17" id="KW-0539">Nucleus</keyword>
<keyword evidence="6" id="KW-0479">Metal-binding</keyword>
<keyword evidence="7" id="KW-0064">Aspartyl protease</keyword>
<dbReference type="GO" id="GO:0004519">
    <property type="term" value="F:endonuclease activity"/>
    <property type="evidence" value="ECO:0007669"/>
    <property type="project" value="UniProtKB-KW"/>
</dbReference>
<dbReference type="GO" id="GO:0006508">
    <property type="term" value="P:proteolysis"/>
    <property type="evidence" value="ECO:0007669"/>
    <property type="project" value="UniProtKB-KW"/>
</dbReference>
<dbReference type="PROSITE" id="PS50878">
    <property type="entry name" value="RT_POL"/>
    <property type="match status" value="1"/>
</dbReference>
<reference evidence="22 23" key="1">
    <citation type="submission" date="2014-11" db="EMBL/GenBank/DDBJ databases">
        <authorList>
            <person name="Wibberg Daniel"/>
        </authorList>
    </citation>
    <scope>NUCLEOTIDE SEQUENCE [LARGE SCALE GENOMIC DNA]</scope>
    <source>
        <strain evidence="22">Rhizoctonia solani AG1-IB 7/3/14</strain>
    </source>
</reference>
<dbReference type="Pfam" id="PF17919">
    <property type="entry name" value="RT_RNaseH_2"/>
    <property type="match status" value="1"/>
</dbReference>
<dbReference type="Gene3D" id="3.30.70.270">
    <property type="match status" value="4"/>
</dbReference>
<evidence type="ECO:0000256" key="4">
    <source>
        <dbReference type="ARBA" id="ARBA00022695"/>
    </source>
</evidence>
<evidence type="ECO:0000256" key="13">
    <source>
        <dbReference type="ARBA" id="ARBA00022918"/>
    </source>
</evidence>
<dbReference type="SMART" id="SM00298">
    <property type="entry name" value="CHROMO"/>
    <property type="match status" value="1"/>
</dbReference>
<dbReference type="EMBL" id="LN679383">
    <property type="protein sequence ID" value="CEL57210.1"/>
    <property type="molecule type" value="Genomic_DNA"/>
</dbReference>
<dbReference type="PANTHER" id="PTHR37984:SF5">
    <property type="entry name" value="PROTEIN NYNRIN-LIKE"/>
    <property type="match status" value="1"/>
</dbReference>
<dbReference type="InterPro" id="IPR023779">
    <property type="entry name" value="Chromodomain_CS"/>
</dbReference>
<dbReference type="InterPro" id="IPR012337">
    <property type="entry name" value="RNaseH-like_sf"/>
</dbReference>
<evidence type="ECO:0000256" key="17">
    <source>
        <dbReference type="ARBA" id="ARBA00023242"/>
    </source>
</evidence>
<dbReference type="GO" id="GO:0003723">
    <property type="term" value="F:RNA binding"/>
    <property type="evidence" value="ECO:0007669"/>
    <property type="project" value="UniProtKB-KW"/>
</dbReference>
<keyword evidence="14" id="KW-0239">DNA-directed DNA polymerase</keyword>
<dbReference type="InterPro" id="IPR041577">
    <property type="entry name" value="RT_RNaseH_2"/>
</dbReference>
<evidence type="ECO:0000259" key="21">
    <source>
        <dbReference type="PROSITE" id="PS50994"/>
    </source>
</evidence>
<dbReference type="Gene3D" id="2.40.50.40">
    <property type="match status" value="1"/>
</dbReference>
<dbReference type="Gene3D" id="3.10.20.370">
    <property type="match status" value="1"/>
</dbReference>
<comment type="subcellular location">
    <subcellularLocation>
        <location evidence="1">Nucleus</location>
    </subcellularLocation>
</comment>
<feature type="domain" description="Integrase catalytic" evidence="21">
    <location>
        <begin position="649"/>
        <end position="808"/>
    </location>
</feature>
<keyword evidence="23" id="KW-1185">Reference proteome</keyword>
<dbReference type="InterPro" id="IPR056924">
    <property type="entry name" value="SH3_Tf2-1"/>
</dbReference>
<dbReference type="GO" id="GO:0004190">
    <property type="term" value="F:aspartic-type endopeptidase activity"/>
    <property type="evidence" value="ECO:0007669"/>
    <property type="project" value="UniProtKB-KW"/>
</dbReference>
<evidence type="ECO:0000256" key="12">
    <source>
        <dbReference type="ARBA" id="ARBA00022908"/>
    </source>
</evidence>
<keyword evidence="12" id="KW-0229">DNA integration</keyword>
<dbReference type="InterPro" id="IPR041373">
    <property type="entry name" value="RT_RNaseH"/>
</dbReference>
<keyword evidence="9" id="KW-0378">Hydrolase</keyword>
<dbReference type="GO" id="GO:0006310">
    <property type="term" value="P:DNA recombination"/>
    <property type="evidence" value="ECO:0007669"/>
    <property type="project" value="UniProtKB-KW"/>
</dbReference>
<proteinExistence type="predicted"/>
<keyword evidence="3" id="KW-0808">Transferase</keyword>
<dbReference type="InterPro" id="IPR036397">
    <property type="entry name" value="RNaseH_sf"/>
</dbReference>
<dbReference type="Pfam" id="PF00665">
    <property type="entry name" value="rve"/>
    <property type="match status" value="1"/>
</dbReference>
<accession>A0A0B7FHU4</accession>
<dbReference type="Pfam" id="PF17921">
    <property type="entry name" value="Integrase_H2C2"/>
    <property type="match status" value="2"/>
</dbReference>
<keyword evidence="10" id="KW-0460">Magnesium</keyword>
<protein>
    <submittedName>
        <fullName evidence="22">Retrotransposable element Tf2 155 kDa protein type 1</fullName>
    </submittedName>
</protein>
<dbReference type="GO" id="GO:0003887">
    <property type="term" value="F:DNA-directed DNA polymerase activity"/>
    <property type="evidence" value="ECO:0007669"/>
    <property type="project" value="UniProtKB-KW"/>
</dbReference>